<evidence type="ECO:0000256" key="4">
    <source>
        <dbReference type="RuleBase" id="RU000363"/>
    </source>
</evidence>
<protein>
    <submittedName>
        <fullName evidence="5">SDR family oxidoreductase</fullName>
    </submittedName>
</protein>
<comment type="similarity">
    <text evidence="1 4">Belongs to the short-chain dehydrogenases/reductases (SDR) family.</text>
</comment>
<comment type="caution">
    <text evidence="5">The sequence shown here is derived from an EMBL/GenBank/DDBJ whole genome shotgun (WGS) entry which is preliminary data.</text>
</comment>
<dbReference type="GO" id="GO:0016616">
    <property type="term" value="F:oxidoreductase activity, acting on the CH-OH group of donors, NAD or NADP as acceptor"/>
    <property type="evidence" value="ECO:0007669"/>
    <property type="project" value="InterPro"/>
</dbReference>
<dbReference type="PANTHER" id="PTHR43963:SF6">
    <property type="entry name" value="CHAIN DEHYDROGENASE FAMILY PROTEIN, PUTATIVE (AFU_ORTHOLOGUE AFUA_3G15350)-RELATED"/>
    <property type="match status" value="1"/>
</dbReference>
<dbReference type="InterPro" id="IPR036291">
    <property type="entry name" value="NAD(P)-bd_dom_sf"/>
</dbReference>
<dbReference type="PANTHER" id="PTHR43963">
    <property type="entry name" value="CARBONYL REDUCTASE 1-RELATED"/>
    <property type="match status" value="1"/>
</dbReference>
<dbReference type="OrthoDB" id="9781117at2"/>
<evidence type="ECO:0000313" key="5">
    <source>
        <dbReference type="EMBL" id="TQF06321.1"/>
    </source>
</evidence>
<dbReference type="PRINTS" id="PR00081">
    <property type="entry name" value="GDHRDH"/>
</dbReference>
<dbReference type="AlphaFoldDB" id="A0A540WB94"/>
<proteinExistence type="inferred from homology"/>
<keyword evidence="6" id="KW-1185">Reference proteome</keyword>
<dbReference type="PRINTS" id="PR00080">
    <property type="entry name" value="SDRFAMILY"/>
</dbReference>
<keyword evidence="2" id="KW-0521">NADP</keyword>
<dbReference type="InterPro" id="IPR045313">
    <property type="entry name" value="CBR1-like"/>
</dbReference>
<evidence type="ECO:0000256" key="3">
    <source>
        <dbReference type="ARBA" id="ARBA00023002"/>
    </source>
</evidence>
<sequence length="237" mass="24820">MSHSLPQRIALVTGGNRGLGLAIATGLAEQGLHVVIGSRDDRAGHEQAAALSSKGLDVSAHQLDVTSPASIARAIADIAGLHGRLDVVVNNAGIAIDRGQHASAPDFEKIHATLDANLLGAWRVCAAAIPEMQRNGYGRIVNISSHMGSLATMADTNVSYRVSKAGLNALTRILATELEGTGILVNAASPGRMNTRMAYGETERVPSEGADTPIWLATLPDDGPTGQLLYNRKPLPW</sequence>
<dbReference type="InterPro" id="IPR002347">
    <property type="entry name" value="SDR_fam"/>
</dbReference>
<evidence type="ECO:0000313" key="6">
    <source>
        <dbReference type="Proteomes" id="UP000319103"/>
    </source>
</evidence>
<name>A0A540WB94_9ACTN</name>
<dbReference type="Gene3D" id="3.40.50.720">
    <property type="entry name" value="NAD(P)-binding Rossmann-like Domain"/>
    <property type="match status" value="1"/>
</dbReference>
<dbReference type="SUPFAM" id="SSF51735">
    <property type="entry name" value="NAD(P)-binding Rossmann-fold domains"/>
    <property type="match status" value="1"/>
</dbReference>
<dbReference type="CDD" id="cd05324">
    <property type="entry name" value="carb_red_PTCR-like_SDR_c"/>
    <property type="match status" value="1"/>
</dbReference>
<evidence type="ECO:0000256" key="1">
    <source>
        <dbReference type="ARBA" id="ARBA00006484"/>
    </source>
</evidence>
<organism evidence="5 6">
    <name type="scientific">Kitasatospora acidiphila</name>
    <dbReference type="NCBI Taxonomy" id="2567942"/>
    <lineage>
        <taxon>Bacteria</taxon>
        <taxon>Bacillati</taxon>
        <taxon>Actinomycetota</taxon>
        <taxon>Actinomycetes</taxon>
        <taxon>Kitasatosporales</taxon>
        <taxon>Streptomycetaceae</taxon>
        <taxon>Kitasatospora</taxon>
    </lineage>
</organism>
<dbReference type="RefSeq" id="WP_141636753.1">
    <property type="nucleotide sequence ID" value="NZ_VIGB01000003.1"/>
</dbReference>
<accession>A0A540WB94</accession>
<dbReference type="Proteomes" id="UP000319103">
    <property type="component" value="Unassembled WGS sequence"/>
</dbReference>
<dbReference type="EMBL" id="VIGB01000003">
    <property type="protein sequence ID" value="TQF06321.1"/>
    <property type="molecule type" value="Genomic_DNA"/>
</dbReference>
<evidence type="ECO:0000256" key="2">
    <source>
        <dbReference type="ARBA" id="ARBA00022857"/>
    </source>
</evidence>
<dbReference type="Pfam" id="PF00106">
    <property type="entry name" value="adh_short"/>
    <property type="match status" value="1"/>
</dbReference>
<keyword evidence="3" id="KW-0560">Oxidoreductase</keyword>
<gene>
    <name evidence="5" type="ORF">E6W39_34080</name>
</gene>
<reference evidence="5 6" key="1">
    <citation type="submission" date="2019-06" db="EMBL/GenBank/DDBJ databases">
        <title>Description of Kitasatospora acidophila sp. nov. isolated from pine grove soil, and reclassification of Streptomyces novaecaesareae to Kitasatospora novaeceasareae comb. nov.</title>
        <authorList>
            <person name="Kim M.J."/>
        </authorList>
    </citation>
    <scope>NUCLEOTIDE SEQUENCE [LARGE SCALE GENOMIC DNA]</scope>
    <source>
        <strain evidence="5 6">MMS16-CNU292</strain>
    </source>
</reference>